<feature type="transmembrane region" description="Helical" evidence="7">
    <location>
        <begin position="191"/>
        <end position="212"/>
    </location>
</feature>
<evidence type="ECO:0000256" key="7">
    <source>
        <dbReference type="SAM" id="Phobius"/>
    </source>
</evidence>
<keyword evidence="3 7" id="KW-0812">Transmembrane</keyword>
<dbReference type="GeneID" id="4386957"/>
<keyword evidence="10" id="KW-1185">Reference proteome</keyword>
<evidence type="ECO:0000313" key="10">
    <source>
        <dbReference type="Proteomes" id="UP000001056"/>
    </source>
</evidence>
<evidence type="ECO:0000313" key="9">
    <source>
        <dbReference type="EMBL" id="EAQ92454.1"/>
    </source>
</evidence>
<organism evidence="9 10">
    <name type="scientific">Chaetomium globosum (strain ATCC 6205 / CBS 148.51 / DSM 1962 / NBRC 6347 / NRRL 1970)</name>
    <name type="common">Soil fungus</name>
    <dbReference type="NCBI Taxonomy" id="306901"/>
    <lineage>
        <taxon>Eukaryota</taxon>
        <taxon>Fungi</taxon>
        <taxon>Dikarya</taxon>
        <taxon>Ascomycota</taxon>
        <taxon>Pezizomycotina</taxon>
        <taxon>Sordariomycetes</taxon>
        <taxon>Sordariomycetidae</taxon>
        <taxon>Sordariales</taxon>
        <taxon>Chaetomiaceae</taxon>
        <taxon>Chaetomium</taxon>
    </lineage>
</organism>
<protein>
    <recommendedName>
        <fullName evidence="11">Cell division control protein 50</fullName>
    </recommendedName>
</protein>
<dbReference type="eggNOG" id="KOG2952">
    <property type="taxonomic scope" value="Eukaryota"/>
</dbReference>
<comment type="similarity">
    <text evidence="2">Belongs to the CDC50/LEM3 family.</text>
</comment>
<dbReference type="GO" id="GO:0005886">
    <property type="term" value="C:plasma membrane"/>
    <property type="evidence" value="ECO:0007669"/>
    <property type="project" value="TreeGrafter"/>
</dbReference>
<proteinExistence type="inferred from homology"/>
<name>Q2HGG5_CHAGB</name>
<evidence type="ECO:0000256" key="2">
    <source>
        <dbReference type="ARBA" id="ARBA00009457"/>
    </source>
</evidence>
<dbReference type="HOGENOM" id="CLU_025025_0_1_1"/>
<dbReference type="InterPro" id="IPR005045">
    <property type="entry name" value="CDC50/LEM3_fam"/>
</dbReference>
<comment type="subcellular location">
    <subcellularLocation>
        <location evidence="1">Membrane</location>
        <topology evidence="1">Multi-pass membrane protein</topology>
    </subcellularLocation>
</comment>
<gene>
    <name evidence="9" type="ORF">CHGG_00689</name>
</gene>
<dbReference type="PANTHER" id="PTHR10926">
    <property type="entry name" value="CELL CYCLE CONTROL PROTEIN 50"/>
    <property type="match status" value="1"/>
</dbReference>
<evidence type="ECO:0000256" key="4">
    <source>
        <dbReference type="ARBA" id="ARBA00022989"/>
    </source>
</evidence>
<dbReference type="OrthoDB" id="340608at2759"/>
<dbReference type="GO" id="GO:0005794">
    <property type="term" value="C:Golgi apparatus"/>
    <property type="evidence" value="ECO:0007669"/>
    <property type="project" value="TreeGrafter"/>
</dbReference>
<dbReference type="OMA" id="FWQKPVY"/>
<sequence length="549" mass="61863">MVGVFWLVFVLFADVLPCCRQLRQPSLTASLADLPHSPPVGGDGRTKGALRSPCPGFGGANEQEAPSITLTLAGFCSRDRAAPRRLQPEENHVLLAKKYTDHLTTPRPKAPCLETLLFFYNSPLTSRDPGTDYDNDDQKWPTMVPRRRRGAANDAGDDSVSKPDAPKNQRPNSSWRGRSMRGGQCGKKPKLIVTIFSILAAIYLGFGAYLTYLAHTVRDIRIDYTNCKHDAPNKFSPMPPDYITAHFSKTDSNYNPYEAEWMKENRTVPVKGYTDDRTYCRIKFNIPEELNPTISFFYNLENFYQNHRRYVNSFNAKQLLGDAVDGRTINDSTCDPIAYDPEGSGKIVYPCGLVANSFFNDTFSNPVLLSVPGSNAANETYKMSTKGIAWSGMKDLYGDTKYDINQIVPPPNWEPRYRGGYSEKNPPPNLKEDEAFQNWMMLAAAPNFFKLYQRNDNDTLKEGQYQVDIEDNFDTTKYNGRKAFVITTLSTMGSRNIWPGIIFLIVGGICLILDIWFILSFFLWKPRKLGDPSYLSWNQPSAPQGHAAS</sequence>
<dbReference type="RefSeq" id="XP_001219910.1">
    <property type="nucleotide sequence ID" value="XM_001219909.1"/>
</dbReference>
<dbReference type="EMBL" id="CH408029">
    <property type="protein sequence ID" value="EAQ92454.1"/>
    <property type="molecule type" value="Genomic_DNA"/>
</dbReference>
<evidence type="ECO:0000256" key="6">
    <source>
        <dbReference type="SAM" id="MobiDB-lite"/>
    </source>
</evidence>
<dbReference type="Pfam" id="PF03381">
    <property type="entry name" value="CDC50"/>
    <property type="match status" value="1"/>
</dbReference>
<dbReference type="AlphaFoldDB" id="Q2HGG5"/>
<evidence type="ECO:0000256" key="5">
    <source>
        <dbReference type="ARBA" id="ARBA00023136"/>
    </source>
</evidence>
<feature type="signal peptide" evidence="8">
    <location>
        <begin position="1"/>
        <end position="21"/>
    </location>
</feature>
<dbReference type="GO" id="GO:0005783">
    <property type="term" value="C:endoplasmic reticulum"/>
    <property type="evidence" value="ECO:0007669"/>
    <property type="project" value="TreeGrafter"/>
</dbReference>
<evidence type="ECO:0000256" key="1">
    <source>
        <dbReference type="ARBA" id="ARBA00004141"/>
    </source>
</evidence>
<evidence type="ECO:0008006" key="11">
    <source>
        <dbReference type="Google" id="ProtNLM"/>
    </source>
</evidence>
<feature type="chain" id="PRO_5004209310" description="Cell division control protein 50" evidence="8">
    <location>
        <begin position="22"/>
        <end position="549"/>
    </location>
</feature>
<dbReference type="PANTHER" id="PTHR10926:SF0">
    <property type="entry name" value="CDC50, ISOFORM A"/>
    <property type="match status" value="1"/>
</dbReference>
<dbReference type="STRING" id="306901.Q2HGG5"/>
<evidence type="ECO:0000256" key="3">
    <source>
        <dbReference type="ARBA" id="ARBA00022692"/>
    </source>
</evidence>
<reference evidence="10" key="1">
    <citation type="journal article" date="2015" name="Genome Announc.">
        <title>Draft genome sequence of the cellulolytic fungus Chaetomium globosum.</title>
        <authorList>
            <person name="Cuomo C.A."/>
            <person name="Untereiner W.A."/>
            <person name="Ma L.-J."/>
            <person name="Grabherr M."/>
            <person name="Birren B.W."/>
        </authorList>
    </citation>
    <scope>NUCLEOTIDE SEQUENCE [LARGE SCALE GENOMIC DNA]</scope>
    <source>
        <strain evidence="10">ATCC 6205 / CBS 148.51 / DSM 1962 / NBRC 6347 / NRRL 1970</strain>
    </source>
</reference>
<keyword evidence="5 7" id="KW-0472">Membrane</keyword>
<dbReference type="FunCoup" id="Q2HGG5">
    <property type="interactions" value="459"/>
</dbReference>
<accession>Q2HGG5</accession>
<feature type="region of interest" description="Disordered" evidence="6">
    <location>
        <begin position="128"/>
        <end position="184"/>
    </location>
</feature>
<keyword evidence="8" id="KW-0732">Signal</keyword>
<dbReference type="InParanoid" id="Q2HGG5"/>
<dbReference type="Proteomes" id="UP000001056">
    <property type="component" value="Unassembled WGS sequence"/>
</dbReference>
<evidence type="ECO:0000256" key="8">
    <source>
        <dbReference type="SAM" id="SignalP"/>
    </source>
</evidence>
<keyword evidence="4 7" id="KW-1133">Transmembrane helix</keyword>
<feature type="transmembrane region" description="Helical" evidence="7">
    <location>
        <begin position="501"/>
        <end position="524"/>
    </location>
</feature>
<dbReference type="VEuPathDB" id="FungiDB:CHGG_00689"/>